<sequence>MRRGLCRAAASTGIATWRTRECTRRRERAWRRGWRGCRRGRAPRDPATRHGGPPRCFTCC</sequence>
<evidence type="ECO:0000313" key="1">
    <source>
        <dbReference type="EMBL" id="URE11083.1"/>
    </source>
</evidence>
<name>A0A9E7GDB9_9LILI</name>
<evidence type="ECO:0000313" key="2">
    <source>
        <dbReference type="Proteomes" id="UP001055439"/>
    </source>
</evidence>
<protein>
    <submittedName>
        <fullName evidence="1">Uncharacterized protein</fullName>
    </submittedName>
</protein>
<organism evidence="1 2">
    <name type="scientific">Musa troglodytarum</name>
    <name type="common">fe'i banana</name>
    <dbReference type="NCBI Taxonomy" id="320322"/>
    <lineage>
        <taxon>Eukaryota</taxon>
        <taxon>Viridiplantae</taxon>
        <taxon>Streptophyta</taxon>
        <taxon>Embryophyta</taxon>
        <taxon>Tracheophyta</taxon>
        <taxon>Spermatophyta</taxon>
        <taxon>Magnoliopsida</taxon>
        <taxon>Liliopsida</taxon>
        <taxon>Zingiberales</taxon>
        <taxon>Musaceae</taxon>
        <taxon>Musa</taxon>
    </lineage>
</organism>
<keyword evidence="2" id="KW-1185">Reference proteome</keyword>
<dbReference type="EMBL" id="CP097508">
    <property type="protein sequence ID" value="URE11083.1"/>
    <property type="molecule type" value="Genomic_DNA"/>
</dbReference>
<accession>A0A9E7GDB9</accession>
<reference evidence="1" key="1">
    <citation type="submission" date="2022-05" db="EMBL/GenBank/DDBJ databases">
        <title>The Musa troglodytarum L. genome provides insights into the mechanism of non-climacteric behaviour and enrichment of carotenoids.</title>
        <authorList>
            <person name="Wang J."/>
        </authorList>
    </citation>
    <scope>NUCLEOTIDE SEQUENCE</scope>
    <source>
        <tissue evidence="1">Leaf</tissue>
    </source>
</reference>
<gene>
    <name evidence="1" type="ORF">MUK42_24282</name>
</gene>
<proteinExistence type="predicted"/>
<dbReference type="Proteomes" id="UP001055439">
    <property type="component" value="Chromosome 6"/>
</dbReference>
<dbReference type="AlphaFoldDB" id="A0A9E7GDB9"/>